<dbReference type="InterPro" id="IPR036583">
    <property type="entry name" value="23S_rRNA_IVS_sf"/>
</dbReference>
<dbReference type="EMBL" id="JANCMU010000001">
    <property type="protein sequence ID" value="MDG4945518.1"/>
    <property type="molecule type" value="Genomic_DNA"/>
</dbReference>
<accession>A0A9X4MVD4</accession>
<gene>
    <name evidence="1" type="ORF">NMK71_03755</name>
</gene>
<dbReference type="PANTHER" id="PTHR38471:SF2">
    <property type="entry name" value="FOUR HELIX BUNDLE PROTEIN"/>
    <property type="match status" value="1"/>
</dbReference>
<evidence type="ECO:0000313" key="2">
    <source>
        <dbReference type="Proteomes" id="UP001152599"/>
    </source>
</evidence>
<name>A0A9X4MVD4_9FLAO</name>
<dbReference type="PANTHER" id="PTHR38471">
    <property type="entry name" value="FOUR HELIX BUNDLE PROTEIN"/>
    <property type="match status" value="1"/>
</dbReference>
<dbReference type="Gene3D" id="1.20.1440.60">
    <property type="entry name" value="23S rRNA-intervening sequence"/>
    <property type="match status" value="1"/>
</dbReference>
<evidence type="ECO:0000313" key="1">
    <source>
        <dbReference type="EMBL" id="MDG4945518.1"/>
    </source>
</evidence>
<dbReference type="SUPFAM" id="SSF158446">
    <property type="entry name" value="IVS-encoded protein-like"/>
    <property type="match status" value="1"/>
</dbReference>
<protein>
    <submittedName>
        <fullName evidence="1">Four helix bundle protein</fullName>
    </submittedName>
</protein>
<sequence>MCVKNVLRDKSYKFALEIVVITKALQERNEFVLSRQLMRSGTSIGANIRESEYAQSKKDFINKLSVALKEANESAYWLDLLKDSNYITDEKHQNLISQNNELIAMLISSIKTTKSRLKIE</sequence>
<comment type="caution">
    <text evidence="1">The sequence shown here is derived from an EMBL/GenBank/DDBJ whole genome shotgun (WGS) entry which is preliminary data.</text>
</comment>
<dbReference type="InterPro" id="IPR012657">
    <property type="entry name" value="23S_rRNA-intervening_sequence"/>
</dbReference>
<dbReference type="Proteomes" id="UP001152599">
    <property type="component" value="Unassembled WGS sequence"/>
</dbReference>
<proteinExistence type="predicted"/>
<dbReference type="PIRSF" id="PIRSF035652">
    <property type="entry name" value="CHP02436"/>
    <property type="match status" value="1"/>
</dbReference>
<organism evidence="1 2">
    <name type="scientific">Profundicola chukchiensis</name>
    <dbReference type="NCBI Taxonomy" id="2961959"/>
    <lineage>
        <taxon>Bacteria</taxon>
        <taxon>Pseudomonadati</taxon>
        <taxon>Bacteroidota</taxon>
        <taxon>Flavobacteriia</taxon>
        <taxon>Flavobacteriales</taxon>
        <taxon>Weeksellaceae</taxon>
        <taxon>Profundicola</taxon>
    </lineage>
</organism>
<dbReference type="NCBIfam" id="TIGR02436">
    <property type="entry name" value="four helix bundle protein"/>
    <property type="match status" value="1"/>
</dbReference>
<dbReference type="AlphaFoldDB" id="A0A9X4MVD4"/>
<keyword evidence="2" id="KW-1185">Reference proteome</keyword>
<reference evidence="1" key="1">
    <citation type="submission" date="2022-07" db="EMBL/GenBank/DDBJ databases">
        <title>Description and genome-wide analysis of Profundicola chukchiensis gen. nov., sp. nov., marine bacteria isolated from bottom sediments of the Chukchi Sea.</title>
        <authorList>
            <person name="Romanenko L."/>
            <person name="Otstavnykh N."/>
            <person name="Kurilenko V."/>
            <person name="Eremeev V."/>
            <person name="Velansky P."/>
            <person name="Mikhailov V."/>
            <person name="Isaeva M."/>
        </authorList>
    </citation>
    <scope>NUCLEOTIDE SEQUENCE</scope>
    <source>
        <strain evidence="1">KMM 9713</strain>
    </source>
</reference>
<dbReference type="Pfam" id="PF05635">
    <property type="entry name" value="23S_rRNA_IVP"/>
    <property type="match status" value="1"/>
</dbReference>